<organism evidence="3 4">
    <name type="scientific">Actinidia rufa</name>
    <dbReference type="NCBI Taxonomy" id="165716"/>
    <lineage>
        <taxon>Eukaryota</taxon>
        <taxon>Viridiplantae</taxon>
        <taxon>Streptophyta</taxon>
        <taxon>Embryophyta</taxon>
        <taxon>Tracheophyta</taxon>
        <taxon>Spermatophyta</taxon>
        <taxon>Magnoliopsida</taxon>
        <taxon>eudicotyledons</taxon>
        <taxon>Gunneridae</taxon>
        <taxon>Pentapetalae</taxon>
        <taxon>asterids</taxon>
        <taxon>Ericales</taxon>
        <taxon>Actinidiaceae</taxon>
        <taxon>Actinidia</taxon>
    </lineage>
</organism>
<dbReference type="EMBL" id="BJWL01000024">
    <property type="protein sequence ID" value="GFZ14600.1"/>
    <property type="molecule type" value="Genomic_DNA"/>
</dbReference>
<keyword evidence="1" id="KW-0175">Coiled coil</keyword>
<comment type="caution">
    <text evidence="3">The sequence shown here is derived from an EMBL/GenBank/DDBJ whole genome shotgun (WGS) entry which is preliminary data.</text>
</comment>
<accession>A0A7J0GUT6</accession>
<dbReference type="Proteomes" id="UP000585474">
    <property type="component" value="Unassembled WGS sequence"/>
</dbReference>
<dbReference type="PANTHER" id="PTHR47270:SF3">
    <property type="entry name" value="HYPOTETICAL PROTEIN"/>
    <property type="match status" value="1"/>
</dbReference>
<proteinExistence type="predicted"/>
<keyword evidence="4" id="KW-1185">Reference proteome</keyword>
<feature type="region of interest" description="Disordered" evidence="2">
    <location>
        <begin position="192"/>
        <end position="233"/>
    </location>
</feature>
<dbReference type="AlphaFoldDB" id="A0A7J0GUT6"/>
<reference evidence="3 4" key="1">
    <citation type="submission" date="2019-07" db="EMBL/GenBank/DDBJ databases">
        <title>De Novo Assembly of kiwifruit Actinidia rufa.</title>
        <authorList>
            <person name="Sugita-Konishi S."/>
            <person name="Sato K."/>
            <person name="Mori E."/>
            <person name="Abe Y."/>
            <person name="Kisaki G."/>
            <person name="Hamano K."/>
            <person name="Suezawa K."/>
            <person name="Otani M."/>
            <person name="Fukuda T."/>
            <person name="Manabe T."/>
            <person name="Gomi K."/>
            <person name="Tabuchi M."/>
            <person name="Akimitsu K."/>
            <person name="Kataoka I."/>
        </authorList>
    </citation>
    <scope>NUCLEOTIDE SEQUENCE [LARGE SCALE GENOMIC DNA]</scope>
    <source>
        <strain evidence="4">cv. Fuchu</strain>
    </source>
</reference>
<name>A0A7J0GUT6_9ERIC</name>
<protein>
    <submittedName>
        <fullName evidence="3">Uncharacterized protein</fullName>
    </submittedName>
</protein>
<sequence length="341" mass="38341">MALRKGPISCTSIWENLKCMLHPQWASLVAFRAVISPSKSIGHEFKSYGAFDRLGATPRAMPRNYPEMEETIEKKKVEIENLAMLKFESVDMAKKHSFGHDDNAEDSEAEWRRKLTVKEEEIIILEAKLSKALSDKNSGVANFKNRGDLNLNKEIEVLKEQVQELERDCNELTDENLELLFKLKEASKDLPTHSTSFNSSSNECPTNNSLVDSESESNFNLESSTARSKLTSSEEEGVSTATFKISDHDHDLPCQHIHISSLSLRRTQIFAIRVTFENPTDLSRAFGPSLWLIGPSSSKTMRRAAMPQSGQFEGFLLASVVPLESAHTFWAPTQSEAHLCY</sequence>
<gene>
    <name evidence="3" type="ORF">Acr_24g0007900</name>
</gene>
<evidence type="ECO:0000313" key="3">
    <source>
        <dbReference type="EMBL" id="GFZ14600.1"/>
    </source>
</evidence>
<dbReference type="PANTHER" id="PTHR47270">
    <property type="entry name" value="PROTEIN MLP1-LIKE"/>
    <property type="match status" value="1"/>
</dbReference>
<feature type="compositionally biased region" description="Polar residues" evidence="2">
    <location>
        <begin position="192"/>
        <end position="212"/>
    </location>
</feature>
<dbReference type="OrthoDB" id="1939546at2759"/>
<evidence type="ECO:0000313" key="4">
    <source>
        <dbReference type="Proteomes" id="UP000585474"/>
    </source>
</evidence>
<evidence type="ECO:0000256" key="2">
    <source>
        <dbReference type="SAM" id="MobiDB-lite"/>
    </source>
</evidence>
<evidence type="ECO:0000256" key="1">
    <source>
        <dbReference type="SAM" id="Coils"/>
    </source>
</evidence>
<feature type="coiled-coil region" evidence="1">
    <location>
        <begin position="148"/>
        <end position="182"/>
    </location>
</feature>